<evidence type="ECO:0000313" key="2">
    <source>
        <dbReference type="EMBL" id="OZG51625.1"/>
    </source>
</evidence>
<reference evidence="2 3" key="1">
    <citation type="journal article" date="2017" name="BMC Genomics">
        <title>Comparative genomic and phylogenomic analyses of the Bifidobacteriaceae family.</title>
        <authorList>
            <person name="Lugli G.A."/>
            <person name="Milani C."/>
            <person name="Turroni F."/>
            <person name="Duranti S."/>
            <person name="Mancabelli L."/>
            <person name="Mangifesta M."/>
            <person name="Ferrario C."/>
            <person name="Modesto M."/>
            <person name="Mattarelli P."/>
            <person name="Jiri K."/>
            <person name="van Sinderen D."/>
            <person name="Ventura M."/>
        </authorList>
    </citation>
    <scope>NUCLEOTIDE SEQUENCE [LARGE SCALE GENOMIC DNA]</scope>
    <source>
        <strain evidence="2 3">DSM 24742</strain>
    </source>
</reference>
<dbReference type="AlphaFoldDB" id="A0A261EXQ7"/>
<keyword evidence="3" id="KW-1185">Reference proteome</keyword>
<evidence type="ECO:0000313" key="3">
    <source>
        <dbReference type="Proteomes" id="UP000216725"/>
    </source>
</evidence>
<protein>
    <recommendedName>
        <fullName evidence="1">Competence protein CoiA nuclease-like domain-containing protein</fullName>
    </recommendedName>
</protein>
<evidence type="ECO:0000259" key="1">
    <source>
        <dbReference type="Pfam" id="PF06054"/>
    </source>
</evidence>
<proteinExistence type="predicted"/>
<accession>A0A261EXQ7</accession>
<dbReference type="RefSeq" id="WP_143516341.1">
    <property type="nucleotide sequence ID" value="NZ_MWWR01000007.1"/>
</dbReference>
<dbReference type="EMBL" id="MWWR01000007">
    <property type="protein sequence ID" value="OZG51625.1"/>
    <property type="molecule type" value="Genomic_DNA"/>
</dbReference>
<dbReference type="Proteomes" id="UP000216725">
    <property type="component" value="Unassembled WGS sequence"/>
</dbReference>
<gene>
    <name evidence="2" type="ORF">PSRA_1022</name>
</gene>
<organism evidence="2 3">
    <name type="scientific">Pseudoscardovia radai</name>
    <dbReference type="NCBI Taxonomy" id="987066"/>
    <lineage>
        <taxon>Bacteria</taxon>
        <taxon>Bacillati</taxon>
        <taxon>Actinomycetota</taxon>
        <taxon>Actinomycetes</taxon>
        <taxon>Bifidobacteriales</taxon>
        <taxon>Bifidobacteriaceae</taxon>
        <taxon>Pseudoscardovia</taxon>
    </lineage>
</organism>
<dbReference type="OrthoDB" id="4916564at2"/>
<name>A0A261EXQ7_9BIFI</name>
<feature type="domain" description="Competence protein CoiA nuclease-like" evidence="1">
    <location>
        <begin position="78"/>
        <end position="162"/>
    </location>
</feature>
<sequence>MQEALVDGERVAASLMARPAWLDLQRRQKNAPKEEPVITTTFDRTIPMYCKTSKDGFQFFSLYPGQSLPPEYRFLENESPEHAITKTWIVSIARSLGYRAESEVPIEVSESKRRIADTVIWFDESNLRNPLVVEVQLSKQDASDFSQRTTDYHEAGYDCVWLDSRIEPLQCTHPLDPVSESELEDYSDRYSIKGAYQRSVAILESTRWDGVEETDGALRFPFRCDLESFSLAVWYDHGWRDLALWVKDMLRKSASLQRRPSLTYLLLCAATQCHRCGSTRRIWLSRQMREELERSESKFCALAMSLSQSEESAITDFMAHLDAKTRGGIYRSLLISDSHGKLCCPKCRSWLYSKDLLGDFCDINRVKAAIPMPDNTDGGKTELGWTAHRPWMNNRPNFMRKDDGFKRKEVSISMMEDAIEDIRTAGSSRSAINLFLRRRIGWTPIGDEENQLDVWLEPIDRETARKAVEMAKRKMKAPTRISRYDRIFFWHRYGDRYKLETLSTEESDCC</sequence>
<dbReference type="Pfam" id="PF06054">
    <property type="entry name" value="CoiA_nuc"/>
    <property type="match status" value="1"/>
</dbReference>
<dbReference type="InterPro" id="IPR010330">
    <property type="entry name" value="CoiA_nuc"/>
</dbReference>
<comment type="caution">
    <text evidence="2">The sequence shown here is derived from an EMBL/GenBank/DDBJ whole genome shotgun (WGS) entry which is preliminary data.</text>
</comment>